<reference evidence="6 8" key="1">
    <citation type="submission" date="2020-07" db="EMBL/GenBank/DDBJ databases">
        <title>Stappia sp., F7233, whole genome shotgun sequencing project.</title>
        <authorList>
            <person name="Jiang S."/>
            <person name="Liu Z.W."/>
            <person name="Du Z.J."/>
        </authorList>
    </citation>
    <scope>NUCLEOTIDE SEQUENCE [LARGE SCALE GENOMIC DNA]</scope>
    <source>
        <strain evidence="6 8">F7233</strain>
    </source>
</reference>
<evidence type="ECO:0000256" key="4">
    <source>
        <dbReference type="ARBA" id="ARBA00022807"/>
    </source>
</evidence>
<evidence type="ECO:0000256" key="3">
    <source>
        <dbReference type="ARBA" id="ARBA00022801"/>
    </source>
</evidence>
<keyword evidence="4" id="KW-0788">Thiol protease</keyword>
<keyword evidence="8" id="KW-1185">Reference proteome</keyword>
<evidence type="ECO:0000313" key="7">
    <source>
        <dbReference type="EMBL" id="MBA5776311.1"/>
    </source>
</evidence>
<dbReference type="EMBL" id="JACFXV010000039">
    <property type="protein sequence ID" value="MBA5776298.1"/>
    <property type="molecule type" value="Genomic_DNA"/>
</dbReference>
<dbReference type="SUPFAM" id="SSF54001">
    <property type="entry name" value="Cysteine proteinases"/>
    <property type="match status" value="1"/>
</dbReference>
<dbReference type="GO" id="GO:0008234">
    <property type="term" value="F:cysteine-type peptidase activity"/>
    <property type="evidence" value="ECO:0007669"/>
    <property type="project" value="UniProtKB-KW"/>
</dbReference>
<evidence type="ECO:0000313" key="8">
    <source>
        <dbReference type="Proteomes" id="UP000541109"/>
    </source>
</evidence>
<evidence type="ECO:0000256" key="1">
    <source>
        <dbReference type="ARBA" id="ARBA00007074"/>
    </source>
</evidence>
<gene>
    <name evidence="6" type="ORF">H2509_04070</name>
    <name evidence="7" type="ORF">H2509_04135</name>
</gene>
<protein>
    <submittedName>
        <fullName evidence="6">C40 family peptidase</fullName>
    </submittedName>
</protein>
<keyword evidence="3" id="KW-0378">Hydrolase</keyword>
<dbReference type="Pfam" id="PF00877">
    <property type="entry name" value="NLPC_P60"/>
    <property type="match status" value="1"/>
</dbReference>
<proteinExistence type="inferred from homology"/>
<feature type="domain" description="NlpC/P60" evidence="5">
    <location>
        <begin position="1"/>
        <end position="140"/>
    </location>
</feature>
<dbReference type="EMBL" id="JACFXV010000042">
    <property type="protein sequence ID" value="MBA5776311.1"/>
    <property type="molecule type" value="Genomic_DNA"/>
</dbReference>
<comment type="similarity">
    <text evidence="1">Belongs to the peptidase C40 family.</text>
</comment>
<dbReference type="PROSITE" id="PS51935">
    <property type="entry name" value="NLPC_P60"/>
    <property type="match status" value="1"/>
</dbReference>
<dbReference type="AlphaFoldDB" id="A0A839AB79"/>
<dbReference type="RefSeq" id="WP_182162582.1">
    <property type="nucleotide sequence ID" value="NZ_JACFXV010000039.1"/>
</dbReference>
<evidence type="ECO:0000313" key="6">
    <source>
        <dbReference type="EMBL" id="MBA5776298.1"/>
    </source>
</evidence>
<sequence length="143" mass="15745">MGIATAKMHWSDRYVGIPFRDGGRDLAGLDCWGLVRLVYAQELGIDLPSYGEISARQLISVARAISAGARSEEWRPVGSDNLRPFDVAVMRRSGGINACHVGVLIRPGQVLHVEYATATVAVPLSHFTIRERIACFRRHKAMS</sequence>
<dbReference type="InterPro" id="IPR000064">
    <property type="entry name" value="NLP_P60_dom"/>
</dbReference>
<dbReference type="InterPro" id="IPR038765">
    <property type="entry name" value="Papain-like_cys_pep_sf"/>
</dbReference>
<dbReference type="Proteomes" id="UP000541109">
    <property type="component" value="Unassembled WGS sequence"/>
</dbReference>
<keyword evidence="2" id="KW-0645">Protease</keyword>
<comment type="caution">
    <text evidence="6">The sequence shown here is derived from an EMBL/GenBank/DDBJ whole genome shotgun (WGS) entry which is preliminary data.</text>
</comment>
<evidence type="ECO:0000259" key="5">
    <source>
        <dbReference type="PROSITE" id="PS51935"/>
    </source>
</evidence>
<dbReference type="Gene3D" id="3.90.1720.10">
    <property type="entry name" value="endopeptidase domain like (from Nostoc punctiforme)"/>
    <property type="match status" value="1"/>
</dbReference>
<name>A0A839AB79_9HYPH</name>
<organism evidence="6 8">
    <name type="scientific">Stappia albiluteola</name>
    <dbReference type="NCBI Taxonomy" id="2758565"/>
    <lineage>
        <taxon>Bacteria</taxon>
        <taxon>Pseudomonadati</taxon>
        <taxon>Pseudomonadota</taxon>
        <taxon>Alphaproteobacteria</taxon>
        <taxon>Hyphomicrobiales</taxon>
        <taxon>Stappiaceae</taxon>
        <taxon>Stappia</taxon>
    </lineage>
</organism>
<dbReference type="GO" id="GO:0006508">
    <property type="term" value="P:proteolysis"/>
    <property type="evidence" value="ECO:0007669"/>
    <property type="project" value="UniProtKB-KW"/>
</dbReference>
<evidence type="ECO:0000256" key="2">
    <source>
        <dbReference type="ARBA" id="ARBA00022670"/>
    </source>
</evidence>
<accession>A0A839AB79</accession>